<dbReference type="OrthoDB" id="10262656at2759"/>
<dbReference type="Proteomes" id="UP000053958">
    <property type="component" value="Unassembled WGS sequence"/>
</dbReference>
<feature type="region of interest" description="Disordered" evidence="6">
    <location>
        <begin position="36"/>
        <end position="60"/>
    </location>
</feature>
<evidence type="ECO:0000256" key="4">
    <source>
        <dbReference type="ARBA" id="ARBA00022989"/>
    </source>
</evidence>
<evidence type="ECO:0000256" key="7">
    <source>
        <dbReference type="SAM" id="Phobius"/>
    </source>
</evidence>
<dbReference type="GeneID" id="25313739"/>
<feature type="transmembrane region" description="Helical" evidence="7">
    <location>
        <begin position="260"/>
        <end position="282"/>
    </location>
</feature>
<dbReference type="AlphaFoldDB" id="A0A0F4Z3B0"/>
<feature type="compositionally biased region" description="Basic residues" evidence="6">
    <location>
        <begin position="102"/>
        <end position="117"/>
    </location>
</feature>
<dbReference type="InterPro" id="IPR036259">
    <property type="entry name" value="MFS_trans_sf"/>
</dbReference>
<evidence type="ECO:0000256" key="3">
    <source>
        <dbReference type="ARBA" id="ARBA00022692"/>
    </source>
</evidence>
<evidence type="ECO:0000313" key="10">
    <source>
        <dbReference type="Proteomes" id="UP000053958"/>
    </source>
</evidence>
<dbReference type="RefSeq" id="XP_013331188.1">
    <property type="nucleotide sequence ID" value="XM_013475734.1"/>
</dbReference>
<dbReference type="PANTHER" id="PTHR23504:SF39">
    <property type="entry name" value="TRANSPORTER, PUTATIVE (AFU_ORTHOLOGUE AFUA_6G03860)-RELATED"/>
    <property type="match status" value="1"/>
</dbReference>
<keyword evidence="3 7" id="KW-0812">Transmembrane</keyword>
<feature type="compositionally biased region" description="Low complexity" evidence="6">
    <location>
        <begin position="158"/>
        <end position="170"/>
    </location>
</feature>
<dbReference type="PANTHER" id="PTHR23504">
    <property type="entry name" value="MAJOR FACILITATOR SUPERFAMILY DOMAIN-CONTAINING PROTEIN 10"/>
    <property type="match status" value="1"/>
</dbReference>
<gene>
    <name evidence="9" type="ORF">T310_1388</name>
</gene>
<feature type="compositionally biased region" description="Polar residues" evidence="6">
    <location>
        <begin position="171"/>
        <end position="182"/>
    </location>
</feature>
<keyword evidence="10" id="KW-1185">Reference proteome</keyword>
<accession>A0A0F4Z3B0</accession>
<feature type="transmembrane region" description="Helical" evidence="7">
    <location>
        <begin position="466"/>
        <end position="485"/>
    </location>
</feature>
<name>A0A0F4Z3B0_RASE3</name>
<comment type="caution">
    <text evidence="9">The sequence shown here is derived from an EMBL/GenBank/DDBJ whole genome shotgun (WGS) entry which is preliminary data.</text>
</comment>
<dbReference type="InterPro" id="IPR001958">
    <property type="entry name" value="Tet-R_TetA/multi-R_MdtG-like"/>
</dbReference>
<dbReference type="PROSITE" id="PS50850">
    <property type="entry name" value="MFS"/>
    <property type="match status" value="1"/>
</dbReference>
<dbReference type="Pfam" id="PF07690">
    <property type="entry name" value="MFS_1"/>
    <property type="match status" value="1"/>
</dbReference>
<feature type="compositionally biased region" description="Low complexity" evidence="6">
    <location>
        <begin position="40"/>
        <end position="60"/>
    </location>
</feature>
<feature type="transmembrane region" description="Helical" evidence="7">
    <location>
        <begin position="645"/>
        <end position="665"/>
    </location>
</feature>
<dbReference type="InterPro" id="IPR020846">
    <property type="entry name" value="MFS_dom"/>
</dbReference>
<protein>
    <submittedName>
        <fullName evidence="9">MFS transporter</fullName>
    </submittedName>
</protein>
<feature type="transmembrane region" description="Helical" evidence="7">
    <location>
        <begin position="318"/>
        <end position="341"/>
    </location>
</feature>
<keyword evidence="5 7" id="KW-0472">Membrane</keyword>
<feature type="transmembrane region" description="Helical" evidence="7">
    <location>
        <begin position="568"/>
        <end position="597"/>
    </location>
</feature>
<dbReference type="Gene3D" id="1.20.1250.20">
    <property type="entry name" value="MFS general substrate transporter like domains"/>
    <property type="match status" value="1"/>
</dbReference>
<keyword evidence="4 7" id="KW-1133">Transmembrane helix</keyword>
<keyword evidence="2" id="KW-0813">Transport</keyword>
<evidence type="ECO:0000313" key="9">
    <source>
        <dbReference type="EMBL" id="KKA24576.1"/>
    </source>
</evidence>
<dbReference type="EMBL" id="LASV01000058">
    <property type="protein sequence ID" value="KKA24576.1"/>
    <property type="molecule type" value="Genomic_DNA"/>
</dbReference>
<feature type="transmembrane region" description="Helical" evidence="7">
    <location>
        <begin position="361"/>
        <end position="378"/>
    </location>
</feature>
<evidence type="ECO:0000256" key="1">
    <source>
        <dbReference type="ARBA" id="ARBA00004141"/>
    </source>
</evidence>
<dbReference type="PRINTS" id="PR01035">
    <property type="entry name" value="TCRTETA"/>
</dbReference>
<evidence type="ECO:0000256" key="6">
    <source>
        <dbReference type="SAM" id="MobiDB-lite"/>
    </source>
</evidence>
<organism evidence="9 10">
    <name type="scientific">Rasamsonia emersonii (strain ATCC 16479 / CBS 393.64 / IMI 116815)</name>
    <dbReference type="NCBI Taxonomy" id="1408163"/>
    <lineage>
        <taxon>Eukaryota</taxon>
        <taxon>Fungi</taxon>
        <taxon>Dikarya</taxon>
        <taxon>Ascomycota</taxon>
        <taxon>Pezizomycotina</taxon>
        <taxon>Eurotiomycetes</taxon>
        <taxon>Eurotiomycetidae</taxon>
        <taxon>Eurotiales</taxon>
        <taxon>Trichocomaceae</taxon>
        <taxon>Rasamsonia</taxon>
    </lineage>
</organism>
<dbReference type="InterPro" id="IPR011701">
    <property type="entry name" value="MFS"/>
</dbReference>
<comment type="subcellular location">
    <subcellularLocation>
        <location evidence="1">Membrane</location>
        <topology evidence="1">Multi-pass membrane protein</topology>
    </subcellularLocation>
</comment>
<feature type="region of interest" description="Disordered" evidence="6">
    <location>
        <begin position="422"/>
        <end position="447"/>
    </location>
</feature>
<feature type="region of interest" description="Disordered" evidence="6">
    <location>
        <begin position="83"/>
        <end position="184"/>
    </location>
</feature>
<proteinExistence type="predicted"/>
<feature type="domain" description="Major facilitator superfamily (MFS) profile" evidence="8">
    <location>
        <begin position="189"/>
        <end position="670"/>
    </location>
</feature>
<dbReference type="CDD" id="cd17330">
    <property type="entry name" value="MFS_SLC46_TetA_like"/>
    <property type="match status" value="1"/>
</dbReference>
<evidence type="ECO:0000256" key="5">
    <source>
        <dbReference type="ARBA" id="ARBA00023136"/>
    </source>
</evidence>
<feature type="transmembrane region" description="Helical" evidence="7">
    <location>
        <begin position="537"/>
        <end position="556"/>
    </location>
</feature>
<evidence type="ECO:0000256" key="2">
    <source>
        <dbReference type="ARBA" id="ARBA00022448"/>
    </source>
</evidence>
<reference evidence="9 10" key="1">
    <citation type="submission" date="2015-04" db="EMBL/GenBank/DDBJ databases">
        <authorList>
            <person name="Heijne W.H."/>
            <person name="Fedorova N.D."/>
            <person name="Nierman W.C."/>
            <person name="Vollebregt A.W."/>
            <person name="Zhao Z."/>
            <person name="Wu L."/>
            <person name="Kumar M."/>
            <person name="Stam H."/>
            <person name="van den Berg M.A."/>
            <person name="Pel H.J."/>
        </authorList>
    </citation>
    <scope>NUCLEOTIDE SEQUENCE [LARGE SCALE GENOMIC DNA]</scope>
    <source>
        <strain evidence="9 10">CBS 393.64</strain>
    </source>
</reference>
<dbReference type="GO" id="GO:0022857">
    <property type="term" value="F:transmembrane transporter activity"/>
    <property type="evidence" value="ECO:0007669"/>
    <property type="project" value="InterPro"/>
</dbReference>
<evidence type="ECO:0000259" key="8">
    <source>
        <dbReference type="PROSITE" id="PS50850"/>
    </source>
</evidence>
<feature type="transmembrane region" description="Helical" evidence="7">
    <location>
        <begin position="505"/>
        <end position="525"/>
    </location>
</feature>
<dbReference type="SUPFAM" id="SSF103473">
    <property type="entry name" value="MFS general substrate transporter"/>
    <property type="match status" value="1"/>
</dbReference>
<feature type="region of interest" description="Disordered" evidence="6">
    <location>
        <begin position="671"/>
        <end position="700"/>
    </location>
</feature>
<feature type="compositionally biased region" description="Acidic residues" evidence="6">
    <location>
        <begin position="678"/>
        <end position="700"/>
    </location>
</feature>
<sequence length="700" mass="75818">MIYQYHMISGPAALSDKMDESATPRLRCDGIPIRFRSRRSTSPPARPARPSLRPIPSIRPCNPPAEDAVCLDDDPGSTRLVALITTPAPPCPPSRAASPPHASRRPVRPGGIQKKRLQFVCSTKMGASGSPPLNRRRSSTQHYHTFATPPPKSRGRPQSGQSASSHDGSSTLLNDGTESSSEAPLPKKQMAVLAMIALAEQTALNSISPYLPDMASTFPEVDGRDVGVYVGTIASAFALAQFATNYFWGWLSDRVGRKPVILVGTISTAACFVAFGFCRTLWQAVLVQALMGMVNGNQGLVSTCLGEITNRSNQSRAFTYLPVLYGIGGITGPVLGGSLVFKHNPFDRKRPNPYPYLLPNLVSAIILMIDFTLTSLFLKESLEEAESLPKFTQKVRDLFSWLWQFTSSHRPTYLRASHRYQPIPTRPRSSSDATRDSELDSASEASAPIHHHEELTREEIFNRDTVLLLTTYLIFALVNVSFNSLYPIFAQAPEPVGRSLTPQEIGLSLGFSGVVTIIFQICIFGKLRDKMGNKWSYRAGLLGFVISFILMPLIGYKSKKEGHLTGKSVLLAVELCFVLLIKTVSAVGGLTSALLLVTNSAPNHSVLGALNGLAQTLSAAGRAAGPFLSGGLFSLASKFGKRGELLAFGVFGAVAFVGFVLSFGIRSPNLEAQGWTSDDGDDDDDEEEQDKSDEEDGYSA</sequence>
<dbReference type="GO" id="GO:0016020">
    <property type="term" value="C:membrane"/>
    <property type="evidence" value="ECO:0007669"/>
    <property type="project" value="UniProtKB-SubCell"/>
</dbReference>
<feature type="transmembrane region" description="Helical" evidence="7">
    <location>
        <begin position="228"/>
        <end position="248"/>
    </location>
</feature>